<dbReference type="EMBL" id="JBBKZU010000013">
    <property type="protein sequence ID" value="MEJ8814448.1"/>
    <property type="molecule type" value="Genomic_DNA"/>
</dbReference>
<sequence length="84" mass="8866">MNRGLAWAFVIVAGLLEILFAIGLKHSNGLARPWVALGTGLALAGSLAMLSTALREGFGGEAGLHRRDRRRRGRPATCALSARA</sequence>
<dbReference type="InterPro" id="IPR045324">
    <property type="entry name" value="Small_multidrug_res"/>
</dbReference>
<proteinExistence type="inferred from homology"/>
<feature type="region of interest" description="Disordered" evidence="2">
    <location>
        <begin position="65"/>
        <end position="84"/>
    </location>
</feature>
<name>A0ABU8VLA8_9BURK</name>
<evidence type="ECO:0000313" key="4">
    <source>
        <dbReference type="EMBL" id="MEJ8814448.1"/>
    </source>
</evidence>
<evidence type="ECO:0000313" key="5">
    <source>
        <dbReference type="Proteomes" id="UP001365846"/>
    </source>
</evidence>
<comment type="caution">
    <text evidence="4">The sequence shown here is derived from an EMBL/GenBank/DDBJ whole genome shotgun (WGS) entry which is preliminary data.</text>
</comment>
<dbReference type="Proteomes" id="UP001365846">
    <property type="component" value="Unassembled WGS sequence"/>
</dbReference>
<evidence type="ECO:0000256" key="1">
    <source>
        <dbReference type="RuleBase" id="RU003942"/>
    </source>
</evidence>
<evidence type="ECO:0000256" key="3">
    <source>
        <dbReference type="SAM" id="Phobius"/>
    </source>
</evidence>
<comment type="subcellular location">
    <subcellularLocation>
        <location evidence="1">Cell membrane</location>
        <topology evidence="1">Multi-pass membrane protein</topology>
    </subcellularLocation>
</comment>
<comment type="similarity">
    <text evidence="1">Belongs to the drug/metabolite transporter (DMT) superfamily. Small multidrug resistance (SMR) (TC 2.A.7.1) family.</text>
</comment>
<feature type="transmembrane region" description="Helical" evidence="3">
    <location>
        <begin position="31"/>
        <end position="50"/>
    </location>
</feature>
<keyword evidence="1 3" id="KW-0812">Transmembrane</keyword>
<keyword evidence="3" id="KW-1133">Transmembrane helix</keyword>
<dbReference type="RefSeq" id="WP_340359677.1">
    <property type="nucleotide sequence ID" value="NZ_JBBKZU010000013.1"/>
</dbReference>
<protein>
    <submittedName>
        <fullName evidence="4">SMR family transporter</fullName>
    </submittedName>
</protein>
<organism evidence="4 5">
    <name type="scientific">Variovorax ureilyticus</name>
    <dbReference type="NCBI Taxonomy" id="1836198"/>
    <lineage>
        <taxon>Bacteria</taxon>
        <taxon>Pseudomonadati</taxon>
        <taxon>Pseudomonadota</taxon>
        <taxon>Betaproteobacteria</taxon>
        <taxon>Burkholderiales</taxon>
        <taxon>Comamonadaceae</taxon>
        <taxon>Variovorax</taxon>
    </lineage>
</organism>
<accession>A0ABU8VLA8</accession>
<evidence type="ECO:0000256" key="2">
    <source>
        <dbReference type="SAM" id="MobiDB-lite"/>
    </source>
</evidence>
<dbReference type="SUPFAM" id="SSF103481">
    <property type="entry name" value="Multidrug resistance efflux transporter EmrE"/>
    <property type="match status" value="1"/>
</dbReference>
<reference evidence="4 5" key="1">
    <citation type="submission" date="2024-03" db="EMBL/GenBank/DDBJ databases">
        <title>Novel species of the genus Variovorax.</title>
        <authorList>
            <person name="Liu Q."/>
            <person name="Xin Y.-H."/>
        </authorList>
    </citation>
    <scope>NUCLEOTIDE SEQUENCE [LARGE SCALE GENOMIC DNA]</scope>
    <source>
        <strain evidence="4 5">KACC 18899</strain>
    </source>
</reference>
<keyword evidence="3" id="KW-0472">Membrane</keyword>
<dbReference type="Pfam" id="PF00893">
    <property type="entry name" value="Multi_Drug_Res"/>
    <property type="match status" value="1"/>
</dbReference>
<keyword evidence="5" id="KW-1185">Reference proteome</keyword>
<dbReference type="InterPro" id="IPR037185">
    <property type="entry name" value="EmrE-like"/>
</dbReference>
<gene>
    <name evidence="4" type="ORF">WKW77_25445</name>
</gene>
<dbReference type="Gene3D" id="1.10.3730.20">
    <property type="match status" value="1"/>
</dbReference>